<dbReference type="EMBL" id="CAMXCT010002219">
    <property type="protein sequence ID" value="CAI3996495.1"/>
    <property type="molecule type" value="Genomic_DNA"/>
</dbReference>
<name>A0A9P1CRR6_9DINO</name>
<feature type="compositionally biased region" description="Polar residues" evidence="1">
    <location>
        <begin position="270"/>
        <end position="282"/>
    </location>
</feature>
<feature type="compositionally biased region" description="Polar residues" evidence="1">
    <location>
        <begin position="200"/>
        <end position="210"/>
    </location>
</feature>
<evidence type="ECO:0000313" key="3">
    <source>
        <dbReference type="EMBL" id="CAL1149870.1"/>
    </source>
</evidence>
<feature type="compositionally biased region" description="Low complexity" evidence="1">
    <location>
        <begin position="94"/>
        <end position="103"/>
    </location>
</feature>
<protein>
    <submittedName>
        <fullName evidence="2">Uncharacterized protein</fullName>
    </submittedName>
</protein>
<evidence type="ECO:0000313" key="2">
    <source>
        <dbReference type="EMBL" id="CAI3996495.1"/>
    </source>
</evidence>
<dbReference type="Gene3D" id="3.40.50.150">
    <property type="entry name" value="Vaccinia Virus protein VP39"/>
    <property type="match status" value="1"/>
</dbReference>
<feature type="compositionally biased region" description="Low complexity" evidence="1">
    <location>
        <begin position="988"/>
        <end position="1002"/>
    </location>
</feature>
<feature type="compositionally biased region" description="Basic residues" evidence="1">
    <location>
        <begin position="296"/>
        <end position="314"/>
    </location>
</feature>
<dbReference type="EMBL" id="CAMXCT030002219">
    <property type="protein sequence ID" value="CAL4783807.1"/>
    <property type="molecule type" value="Genomic_DNA"/>
</dbReference>
<proteinExistence type="predicted"/>
<dbReference type="SUPFAM" id="SSF53335">
    <property type="entry name" value="S-adenosyl-L-methionine-dependent methyltransferases"/>
    <property type="match status" value="1"/>
</dbReference>
<feature type="region of interest" description="Disordered" evidence="1">
    <location>
        <begin position="223"/>
        <end position="364"/>
    </location>
</feature>
<sequence length="1015" mass="110260">MSDVSDAMPTYVLSWGANETGSLNPWRKGKFEALPGHVFAGYDYSCVISNTERLFAAGNNEGGMLREEDEVSQAPGLPQPASFVEFGAKLEDLSPTSPAAAETAPPPERQTPQEERPRPVGFIRVFADGSFDLVTPENPDVPLPLQQTDMNRCLCIVKSAAYELARDDVPRVESTAGPTPADSSGEAQPPMESTAAATPVVSSGEGTTEPQVECIGATESAAATGATNAETPNPADDSAQASQALAADTAGDAPATAASAPMEDAAGNAEANSAVTGMSTAANAAASELQSGSARGRSRKRRKRQRHKRPKSPRTGRDRSGTGRAGSGAGRAGSGAGRAGSGAGRAGSGVGRDGNGPRDMKERDMWPEQVIADLDCKGLWENISRSLQQGWVLTTDYSGIGTAEEAARCLSIAAACKAHGEGRVQYAARVLCQRAGDKEADCRQMLLERNHALTHGPVCVHGDIGERCDRKRWENLHRSLQRLQASEVLRLDTDPANFAKDCFGQVMKQDLVGVAAHCFRHGKMCSVSRTRSGTDAAESDKDALNLHVAGFNCFDWSLMGGRKGWFGLSTPAFMQWLAERMQFDEDDCILCENTPAFDLKTLAELTAEKWHMQVIRVSPTLFGLPVERKRIYILLLRKGKWRFQGLVASASSQKQADDETNFFLLQEQFDSIFQRNIVMTAGSQFRAPETCKQQHVEVLAEAQKLPPTTASGKHWNCYQAVSAAVRCKINEHKQALLEKSGETLEDMTERERHQWTADLCQHPQYMGPSCGHVPALLQRTNLWLFGQRRLALPSEHLECQGWNLFGDPACLYKSPITPEQLQNMKPARVKSFAGNGMIAMPFSKYERLTMSVADAESQRNEKLLAIAAQKPSLRQHIICGADAALWRERSNMRSADAEAYQHERKLMACTVRNMDSDAKTLAKQLQWHETLRDTTQSLSRANLLRHQGLPSWIILEGMKIGEAVQDRQIPAVRTADAIRTQQAKGNKASAAGSVATSSTQSGHAQNAKEAVCGSQ</sequence>
<feature type="compositionally biased region" description="Gly residues" evidence="1">
    <location>
        <begin position="323"/>
        <end position="354"/>
    </location>
</feature>
<evidence type="ECO:0000256" key="1">
    <source>
        <dbReference type="SAM" id="MobiDB-lite"/>
    </source>
</evidence>
<dbReference type="InterPro" id="IPR029063">
    <property type="entry name" value="SAM-dependent_MTases_sf"/>
</dbReference>
<dbReference type="Proteomes" id="UP001152797">
    <property type="component" value="Unassembled WGS sequence"/>
</dbReference>
<reference evidence="3" key="2">
    <citation type="submission" date="2024-04" db="EMBL/GenBank/DDBJ databases">
        <authorList>
            <person name="Chen Y."/>
            <person name="Shah S."/>
            <person name="Dougan E. K."/>
            <person name="Thang M."/>
            <person name="Chan C."/>
        </authorList>
    </citation>
    <scope>NUCLEOTIDE SEQUENCE [LARGE SCALE GENOMIC DNA]</scope>
</reference>
<reference evidence="2" key="1">
    <citation type="submission" date="2022-10" db="EMBL/GenBank/DDBJ databases">
        <authorList>
            <person name="Chen Y."/>
            <person name="Dougan E. K."/>
            <person name="Chan C."/>
            <person name="Rhodes N."/>
            <person name="Thang M."/>
        </authorList>
    </citation>
    <scope>NUCLEOTIDE SEQUENCE</scope>
</reference>
<evidence type="ECO:0000313" key="4">
    <source>
        <dbReference type="Proteomes" id="UP001152797"/>
    </source>
</evidence>
<comment type="caution">
    <text evidence="2">The sequence shown here is derived from an EMBL/GenBank/DDBJ whole genome shotgun (WGS) entry which is preliminary data.</text>
</comment>
<feature type="compositionally biased region" description="Low complexity" evidence="1">
    <location>
        <begin position="223"/>
        <end position="266"/>
    </location>
</feature>
<feature type="region of interest" description="Disordered" evidence="1">
    <location>
        <begin position="94"/>
        <end position="119"/>
    </location>
</feature>
<dbReference type="EMBL" id="CAMXCT020002219">
    <property type="protein sequence ID" value="CAL1149870.1"/>
    <property type="molecule type" value="Genomic_DNA"/>
</dbReference>
<feature type="region of interest" description="Disordered" evidence="1">
    <location>
        <begin position="168"/>
        <end position="210"/>
    </location>
</feature>
<dbReference type="AlphaFoldDB" id="A0A9P1CRR6"/>
<feature type="compositionally biased region" description="Basic and acidic residues" evidence="1">
    <location>
        <begin position="355"/>
        <end position="364"/>
    </location>
</feature>
<gene>
    <name evidence="2" type="ORF">C1SCF055_LOCUS22969</name>
</gene>
<organism evidence="2">
    <name type="scientific">Cladocopium goreaui</name>
    <dbReference type="NCBI Taxonomy" id="2562237"/>
    <lineage>
        <taxon>Eukaryota</taxon>
        <taxon>Sar</taxon>
        <taxon>Alveolata</taxon>
        <taxon>Dinophyceae</taxon>
        <taxon>Suessiales</taxon>
        <taxon>Symbiodiniaceae</taxon>
        <taxon>Cladocopium</taxon>
    </lineage>
</organism>
<keyword evidence="4" id="KW-1185">Reference proteome</keyword>
<accession>A0A9P1CRR6</accession>
<feature type="region of interest" description="Disordered" evidence="1">
    <location>
        <begin position="983"/>
        <end position="1015"/>
    </location>
</feature>